<protein>
    <submittedName>
        <fullName evidence="2">Uncharacterized protein</fullName>
    </submittedName>
</protein>
<dbReference type="OrthoDB" id="1683651at2"/>
<keyword evidence="1" id="KW-0472">Membrane</keyword>
<keyword evidence="1" id="KW-0812">Transmembrane</keyword>
<keyword evidence="3" id="KW-1185">Reference proteome</keyword>
<accession>F7NH70</accession>
<dbReference type="RefSeq" id="WP_004094100.1">
    <property type="nucleotide sequence ID" value="NZ_AFGF01000053.1"/>
</dbReference>
<feature type="transmembrane region" description="Helical" evidence="1">
    <location>
        <begin position="26"/>
        <end position="48"/>
    </location>
</feature>
<reference evidence="2 3" key="1">
    <citation type="journal article" date="2011" name="EMBO J.">
        <title>Structural diversity of bacterial flagellar motors.</title>
        <authorList>
            <person name="Chen S."/>
            <person name="Beeby M."/>
            <person name="Murphy G.E."/>
            <person name="Leadbetter J.R."/>
            <person name="Hendrixson D.R."/>
            <person name="Briegel A."/>
            <person name="Li Z."/>
            <person name="Shi J."/>
            <person name="Tocheva E.I."/>
            <person name="Muller A."/>
            <person name="Dobro M.J."/>
            <person name="Jensen G.J."/>
        </authorList>
    </citation>
    <scope>NUCLEOTIDE SEQUENCE [LARGE SCALE GENOMIC DNA]</scope>
    <source>
        <strain evidence="2 3">DSM 6540</strain>
    </source>
</reference>
<evidence type="ECO:0000313" key="3">
    <source>
        <dbReference type="Proteomes" id="UP000003240"/>
    </source>
</evidence>
<sequence>MSFDSILHFISNLIQKFHLSRIPAKLIYLLVNYIDLWLMLVFFTVALASWRTAVIYRKIPLTQRDAAFAAKTAMGYVVSALVLWVASFILS</sequence>
<feature type="transmembrane region" description="Helical" evidence="1">
    <location>
        <begin position="68"/>
        <end position="90"/>
    </location>
</feature>
<evidence type="ECO:0000313" key="2">
    <source>
        <dbReference type="EMBL" id="EGO64553.1"/>
    </source>
</evidence>
<organism evidence="2 3">
    <name type="scientific">Acetonema longum DSM 6540</name>
    <dbReference type="NCBI Taxonomy" id="1009370"/>
    <lineage>
        <taxon>Bacteria</taxon>
        <taxon>Bacillati</taxon>
        <taxon>Bacillota</taxon>
        <taxon>Negativicutes</taxon>
        <taxon>Acetonemataceae</taxon>
        <taxon>Acetonema</taxon>
    </lineage>
</organism>
<dbReference type="Proteomes" id="UP000003240">
    <property type="component" value="Unassembled WGS sequence"/>
</dbReference>
<dbReference type="EMBL" id="AFGF01000053">
    <property type="protein sequence ID" value="EGO64553.1"/>
    <property type="molecule type" value="Genomic_DNA"/>
</dbReference>
<dbReference type="eggNOG" id="ENOG5033GP8">
    <property type="taxonomic scope" value="Bacteria"/>
</dbReference>
<evidence type="ECO:0000256" key="1">
    <source>
        <dbReference type="SAM" id="Phobius"/>
    </source>
</evidence>
<proteinExistence type="predicted"/>
<name>F7NH70_9FIRM</name>
<gene>
    <name evidence="2" type="ORF">ALO_07078</name>
</gene>
<keyword evidence="1" id="KW-1133">Transmembrane helix</keyword>
<comment type="caution">
    <text evidence="2">The sequence shown here is derived from an EMBL/GenBank/DDBJ whole genome shotgun (WGS) entry which is preliminary data.</text>
</comment>
<dbReference type="AlphaFoldDB" id="F7NH70"/>